<evidence type="ECO:0000259" key="4">
    <source>
        <dbReference type="PROSITE" id="PS50893"/>
    </source>
</evidence>
<keyword evidence="2" id="KW-0547">Nucleotide-binding</keyword>
<dbReference type="InterPro" id="IPR003593">
    <property type="entry name" value="AAA+_ATPase"/>
</dbReference>
<dbReference type="PROSITE" id="PS50893">
    <property type="entry name" value="ABC_TRANSPORTER_2"/>
    <property type="match status" value="1"/>
</dbReference>
<proteinExistence type="predicted"/>
<dbReference type="InterPro" id="IPR003439">
    <property type="entry name" value="ABC_transporter-like_ATP-bd"/>
</dbReference>
<name>H5SRL3_ACEAU</name>
<dbReference type="EMBL" id="AP011801">
    <property type="protein sequence ID" value="BAL58730.1"/>
    <property type="molecule type" value="Genomic_DNA"/>
</dbReference>
<keyword evidence="3" id="KW-0067">ATP-binding</keyword>
<dbReference type="PANTHER" id="PTHR24220:SF86">
    <property type="entry name" value="ABC TRANSPORTER ABCH.1"/>
    <property type="match status" value="1"/>
</dbReference>
<dbReference type="FunFam" id="3.40.50.300:FF:000032">
    <property type="entry name" value="Export ABC transporter ATP-binding protein"/>
    <property type="match status" value="1"/>
</dbReference>
<keyword evidence="1" id="KW-0813">Transport</keyword>
<gene>
    <name evidence="5" type="ORF">HGMM_OP2C278</name>
</gene>
<dbReference type="GO" id="GO:0016887">
    <property type="term" value="F:ATP hydrolysis activity"/>
    <property type="evidence" value="ECO:0007669"/>
    <property type="project" value="InterPro"/>
</dbReference>
<dbReference type="InterPro" id="IPR015854">
    <property type="entry name" value="ABC_transpr_LolD-like"/>
</dbReference>
<organism evidence="5">
    <name type="scientific">Acetithermum autotrophicum</name>
    <dbReference type="NCBI Taxonomy" id="1446466"/>
    <lineage>
        <taxon>Bacteria</taxon>
        <taxon>Candidatus Bipolaricaulota</taxon>
        <taxon>Candidatus Acetithermum</taxon>
    </lineage>
</organism>
<dbReference type="PROSITE" id="PS00211">
    <property type="entry name" value="ABC_TRANSPORTER_1"/>
    <property type="match status" value="1"/>
</dbReference>
<dbReference type="SUPFAM" id="SSF52540">
    <property type="entry name" value="P-loop containing nucleoside triphosphate hydrolases"/>
    <property type="match status" value="1"/>
</dbReference>
<dbReference type="SMART" id="SM00382">
    <property type="entry name" value="AAA"/>
    <property type="match status" value="1"/>
</dbReference>
<dbReference type="Gene3D" id="3.40.50.300">
    <property type="entry name" value="P-loop containing nucleotide triphosphate hydrolases"/>
    <property type="match status" value="1"/>
</dbReference>
<evidence type="ECO:0000256" key="3">
    <source>
        <dbReference type="ARBA" id="ARBA00022840"/>
    </source>
</evidence>
<evidence type="ECO:0000256" key="2">
    <source>
        <dbReference type="ARBA" id="ARBA00022741"/>
    </source>
</evidence>
<accession>H5SRL3</accession>
<dbReference type="Pfam" id="PF00005">
    <property type="entry name" value="ABC_tran"/>
    <property type="match status" value="1"/>
</dbReference>
<dbReference type="GO" id="GO:0005886">
    <property type="term" value="C:plasma membrane"/>
    <property type="evidence" value="ECO:0007669"/>
    <property type="project" value="TreeGrafter"/>
</dbReference>
<protein>
    <submittedName>
        <fullName evidence="5">ABC transport system protein</fullName>
    </submittedName>
</protein>
<dbReference type="GO" id="GO:0022857">
    <property type="term" value="F:transmembrane transporter activity"/>
    <property type="evidence" value="ECO:0007669"/>
    <property type="project" value="TreeGrafter"/>
</dbReference>
<feature type="domain" description="ABC transporter" evidence="4">
    <location>
        <begin position="2"/>
        <end position="230"/>
    </location>
</feature>
<reference evidence="5" key="1">
    <citation type="journal article" date="2005" name="Environ. Microbiol.">
        <title>Genetic and functional properties of uncultivated thermophilic crenarchaeotes from a subsurface gold mine as revealed by analysis of genome fragments.</title>
        <authorList>
            <person name="Nunoura T."/>
            <person name="Hirayama H."/>
            <person name="Takami H."/>
            <person name="Oida H."/>
            <person name="Nishi S."/>
            <person name="Shimamura S."/>
            <person name="Suzuki Y."/>
            <person name="Inagaki F."/>
            <person name="Takai K."/>
            <person name="Nealson K.H."/>
            <person name="Horikoshi K."/>
        </authorList>
    </citation>
    <scope>NUCLEOTIDE SEQUENCE</scope>
</reference>
<evidence type="ECO:0000313" key="5">
    <source>
        <dbReference type="EMBL" id="BAL58730.1"/>
    </source>
</evidence>
<dbReference type="InterPro" id="IPR017871">
    <property type="entry name" value="ABC_transporter-like_CS"/>
</dbReference>
<dbReference type="InterPro" id="IPR027417">
    <property type="entry name" value="P-loop_NTPase"/>
</dbReference>
<sequence length="230" mass="25259">MIRLENVVRVYQMGKTLVPALRGLSLEIADGEFVAIMGPSGSGKSTLMHLIGGLDAPSEGKVLLDGVDIAQQNGNQLAELRGKKVGFVFQTFNLVPTLSALKNVELPMIFQGVPRKERYEKARRLLEQVGLGDRLHHKSSELSGGECQRVAIARALANDPQILLADEPTGNLDAESGEQIMQILKRLNEEKKMTIIVVTHNPDVARYAHRVIRMRYGQIEEVSQNAQGGV</sequence>
<dbReference type="InterPro" id="IPR017911">
    <property type="entry name" value="MacB-like_ATP-bd"/>
</dbReference>
<evidence type="ECO:0000256" key="1">
    <source>
        <dbReference type="ARBA" id="ARBA00022448"/>
    </source>
</evidence>
<dbReference type="PANTHER" id="PTHR24220">
    <property type="entry name" value="IMPORT ATP-BINDING PROTEIN"/>
    <property type="match status" value="1"/>
</dbReference>
<dbReference type="GO" id="GO:0098796">
    <property type="term" value="C:membrane protein complex"/>
    <property type="evidence" value="ECO:0007669"/>
    <property type="project" value="UniProtKB-ARBA"/>
</dbReference>
<reference evidence="5" key="2">
    <citation type="journal article" date="2012" name="PLoS ONE">
        <title>A Deeply Branching Thermophilic Bacterium with an Ancient Acetyl-CoA Pathway Dominates a Subsurface Ecosystem.</title>
        <authorList>
            <person name="Takami H."/>
            <person name="Noguchi H."/>
            <person name="Takaki Y."/>
            <person name="Uchiyama I."/>
            <person name="Toyoda A."/>
            <person name="Nishi S."/>
            <person name="Chee G.-J."/>
            <person name="Arai W."/>
            <person name="Nunoura T."/>
            <person name="Itoh T."/>
            <person name="Hattori M."/>
            <person name="Takai K."/>
        </authorList>
    </citation>
    <scope>NUCLEOTIDE SEQUENCE</scope>
</reference>
<dbReference type="GO" id="GO:0005524">
    <property type="term" value="F:ATP binding"/>
    <property type="evidence" value="ECO:0007669"/>
    <property type="project" value="UniProtKB-KW"/>
</dbReference>
<dbReference type="CDD" id="cd03255">
    <property type="entry name" value="ABC_MJ0796_LolCDE_FtsE"/>
    <property type="match status" value="1"/>
</dbReference>
<dbReference type="AlphaFoldDB" id="H5SRL3"/>